<dbReference type="EMBL" id="JAWDIP010000003">
    <property type="protein sequence ID" value="MDY0394432.1"/>
    <property type="molecule type" value="Genomic_DNA"/>
</dbReference>
<evidence type="ECO:0000256" key="1">
    <source>
        <dbReference type="SAM" id="Phobius"/>
    </source>
</evidence>
<protein>
    <submittedName>
        <fullName evidence="2">DUF5392 family protein</fullName>
    </submittedName>
</protein>
<evidence type="ECO:0000313" key="2">
    <source>
        <dbReference type="EMBL" id="MDY0394432.1"/>
    </source>
</evidence>
<comment type="caution">
    <text evidence="2">The sequence shown here is derived from an EMBL/GenBank/DDBJ whole genome shotgun (WGS) entry which is preliminary data.</text>
</comment>
<keyword evidence="1" id="KW-0812">Transmembrane</keyword>
<feature type="transmembrane region" description="Helical" evidence="1">
    <location>
        <begin position="7"/>
        <end position="30"/>
    </location>
</feature>
<sequence>MKKASKYALWSWPLIGVSLANLVFLLFVLPGGSQDYISLIVTAVIGAFGFALSKEAKHKKKEIQHVSTNYFLKRIDKSDVVSEMEKKRYIKLIKEQPLRGMYHFVKFLEMENQIS</sequence>
<dbReference type="Proteomes" id="UP001281447">
    <property type="component" value="Unassembled WGS sequence"/>
</dbReference>
<name>A0ABU5C6Y0_9BACI</name>
<feature type="transmembrane region" description="Helical" evidence="1">
    <location>
        <begin position="36"/>
        <end position="53"/>
    </location>
</feature>
<organism evidence="2 3">
    <name type="scientific">Tigheibacillus halophilus</name>
    <dbReference type="NCBI Taxonomy" id="361280"/>
    <lineage>
        <taxon>Bacteria</taxon>
        <taxon>Bacillati</taxon>
        <taxon>Bacillota</taxon>
        <taxon>Bacilli</taxon>
        <taxon>Bacillales</taxon>
        <taxon>Bacillaceae</taxon>
        <taxon>Tigheibacillus</taxon>
    </lineage>
</organism>
<dbReference type="Pfam" id="PF17370">
    <property type="entry name" value="DUF5392"/>
    <property type="match status" value="1"/>
</dbReference>
<keyword evidence="3" id="KW-1185">Reference proteome</keyword>
<reference evidence="2 3" key="1">
    <citation type="submission" date="2023-10" db="EMBL/GenBank/DDBJ databases">
        <title>Virgibacillus halophilus 5B73C genome.</title>
        <authorList>
            <person name="Miliotis G."/>
            <person name="Sengupta P."/>
            <person name="Hameed A."/>
            <person name="Chuvochina M."/>
            <person name="Mcdonagh F."/>
            <person name="Simpson A.C."/>
            <person name="Singh N.K."/>
            <person name="Rekha P.D."/>
            <person name="Raman K."/>
            <person name="Hugenholtz P."/>
            <person name="Venkateswaran K."/>
        </authorList>
    </citation>
    <scope>NUCLEOTIDE SEQUENCE [LARGE SCALE GENOMIC DNA]</scope>
    <source>
        <strain evidence="2 3">5B73C</strain>
    </source>
</reference>
<evidence type="ECO:0000313" key="3">
    <source>
        <dbReference type="Proteomes" id="UP001281447"/>
    </source>
</evidence>
<keyword evidence="1" id="KW-1133">Transmembrane helix</keyword>
<gene>
    <name evidence="2" type="ORF">RWE15_08195</name>
</gene>
<dbReference type="InterPro" id="IPR020205">
    <property type="entry name" value="Uncharacterised_YwnF_TM"/>
</dbReference>
<keyword evidence="1" id="KW-0472">Membrane</keyword>
<accession>A0ABU5C6Y0</accession>
<proteinExistence type="predicted"/>